<dbReference type="Gene3D" id="2.170.270.10">
    <property type="entry name" value="SET domain"/>
    <property type="match status" value="1"/>
</dbReference>
<dbReference type="eggNOG" id="ENOG502T02U">
    <property type="taxonomic scope" value="Eukaryota"/>
</dbReference>
<dbReference type="InterPro" id="IPR046341">
    <property type="entry name" value="SET_dom_sf"/>
</dbReference>
<proteinExistence type="predicted"/>
<dbReference type="PANTHER" id="PTHR12197">
    <property type="entry name" value="HISTONE-LYSINE N-METHYLTRANSFERASE SMYD"/>
    <property type="match status" value="1"/>
</dbReference>
<dbReference type="STRING" id="905079.L1I7I2"/>
<dbReference type="HOGENOM" id="CLU_718543_0_0_1"/>
<protein>
    <recommendedName>
        <fullName evidence="1">SET domain-containing protein</fullName>
    </recommendedName>
</protein>
<keyword evidence="4" id="KW-1185">Reference proteome</keyword>
<evidence type="ECO:0000313" key="4">
    <source>
        <dbReference type="Proteomes" id="UP000011087"/>
    </source>
</evidence>
<accession>L1I7I2</accession>
<reference evidence="4" key="2">
    <citation type="submission" date="2012-11" db="EMBL/GenBank/DDBJ databases">
        <authorList>
            <person name="Kuo A."/>
            <person name="Curtis B.A."/>
            <person name="Tanifuji G."/>
            <person name="Burki F."/>
            <person name="Gruber A."/>
            <person name="Irimia M."/>
            <person name="Maruyama S."/>
            <person name="Arias M.C."/>
            <person name="Ball S.G."/>
            <person name="Gile G.H."/>
            <person name="Hirakawa Y."/>
            <person name="Hopkins J.F."/>
            <person name="Rensing S.A."/>
            <person name="Schmutz J."/>
            <person name="Symeonidi A."/>
            <person name="Elias M."/>
            <person name="Eveleigh R.J."/>
            <person name="Herman E.K."/>
            <person name="Klute M.J."/>
            <person name="Nakayama T."/>
            <person name="Obornik M."/>
            <person name="Reyes-Prieto A."/>
            <person name="Armbrust E.V."/>
            <person name="Aves S.J."/>
            <person name="Beiko R.G."/>
            <person name="Coutinho P."/>
            <person name="Dacks J.B."/>
            <person name="Durnford D.G."/>
            <person name="Fast N.M."/>
            <person name="Green B.R."/>
            <person name="Grisdale C."/>
            <person name="Hempe F."/>
            <person name="Henrissat B."/>
            <person name="Hoppner M.P."/>
            <person name="Ishida K.-I."/>
            <person name="Kim E."/>
            <person name="Koreny L."/>
            <person name="Kroth P.G."/>
            <person name="Liu Y."/>
            <person name="Malik S.-B."/>
            <person name="Maier U.G."/>
            <person name="McRose D."/>
            <person name="Mock T."/>
            <person name="Neilson J.A."/>
            <person name="Onodera N.T."/>
            <person name="Poole A.M."/>
            <person name="Pritham E.J."/>
            <person name="Richards T.A."/>
            <person name="Rocap G."/>
            <person name="Roy S.W."/>
            <person name="Sarai C."/>
            <person name="Schaack S."/>
            <person name="Shirato S."/>
            <person name="Slamovits C.H."/>
            <person name="Spencer D.F."/>
            <person name="Suzuki S."/>
            <person name="Worden A.Z."/>
            <person name="Zauner S."/>
            <person name="Barry K."/>
            <person name="Bell C."/>
            <person name="Bharti A.K."/>
            <person name="Crow J.A."/>
            <person name="Grimwood J."/>
            <person name="Kramer R."/>
            <person name="Lindquist E."/>
            <person name="Lucas S."/>
            <person name="Salamov A."/>
            <person name="McFadden G.I."/>
            <person name="Lane C.E."/>
            <person name="Keeling P.J."/>
            <person name="Gray M.W."/>
            <person name="Grigoriev I.V."/>
            <person name="Archibald J.M."/>
        </authorList>
    </citation>
    <scope>NUCLEOTIDE SEQUENCE</scope>
    <source>
        <strain evidence="4">CCMP2712</strain>
    </source>
</reference>
<evidence type="ECO:0000313" key="2">
    <source>
        <dbReference type="EMBL" id="EKX32226.1"/>
    </source>
</evidence>
<dbReference type="AlphaFoldDB" id="L1I7I2"/>
<dbReference type="Gene3D" id="1.25.40.10">
    <property type="entry name" value="Tetratricopeptide repeat domain"/>
    <property type="match status" value="1"/>
</dbReference>
<dbReference type="PaxDb" id="55529-EKX32226"/>
<dbReference type="Pfam" id="PF00856">
    <property type="entry name" value="SET"/>
    <property type="match status" value="1"/>
</dbReference>
<dbReference type="InterPro" id="IPR011990">
    <property type="entry name" value="TPR-like_helical_dom_sf"/>
</dbReference>
<dbReference type="RefSeq" id="XP_005819206.1">
    <property type="nucleotide sequence ID" value="XM_005819149.1"/>
</dbReference>
<dbReference type="PROSITE" id="PS50280">
    <property type="entry name" value="SET"/>
    <property type="match status" value="1"/>
</dbReference>
<evidence type="ECO:0000259" key="1">
    <source>
        <dbReference type="PROSITE" id="PS50280"/>
    </source>
</evidence>
<feature type="domain" description="SET" evidence="1">
    <location>
        <begin position="9"/>
        <end position="223"/>
    </location>
</feature>
<dbReference type="SUPFAM" id="SSF82199">
    <property type="entry name" value="SET domain"/>
    <property type="match status" value="1"/>
</dbReference>
<reference evidence="3" key="3">
    <citation type="submission" date="2016-03" db="UniProtKB">
        <authorList>
            <consortium name="EnsemblProtists"/>
        </authorList>
    </citation>
    <scope>IDENTIFICATION</scope>
</reference>
<dbReference type="KEGG" id="gtt:GUITHDRAFT_148776"/>
<evidence type="ECO:0000313" key="3">
    <source>
        <dbReference type="EnsemblProtists" id="EKX32226"/>
    </source>
</evidence>
<dbReference type="EnsemblProtists" id="EKX32226">
    <property type="protein sequence ID" value="EKX32226"/>
    <property type="gene ID" value="GUITHDRAFT_148776"/>
</dbReference>
<dbReference type="GeneID" id="17288942"/>
<dbReference type="OrthoDB" id="1028014at2759"/>
<gene>
    <name evidence="2" type="ORF">GUITHDRAFT_148776</name>
</gene>
<organism evidence="2">
    <name type="scientific">Guillardia theta (strain CCMP2712)</name>
    <name type="common">Cryptophyte</name>
    <dbReference type="NCBI Taxonomy" id="905079"/>
    <lineage>
        <taxon>Eukaryota</taxon>
        <taxon>Cryptophyceae</taxon>
        <taxon>Pyrenomonadales</taxon>
        <taxon>Geminigeraceae</taxon>
        <taxon>Guillardia</taxon>
    </lineage>
</organism>
<reference evidence="2 4" key="1">
    <citation type="journal article" date="2012" name="Nature">
        <title>Algal genomes reveal evolutionary mosaicism and the fate of nucleomorphs.</title>
        <authorList>
            <consortium name="DOE Joint Genome Institute"/>
            <person name="Curtis B.A."/>
            <person name="Tanifuji G."/>
            <person name="Burki F."/>
            <person name="Gruber A."/>
            <person name="Irimia M."/>
            <person name="Maruyama S."/>
            <person name="Arias M.C."/>
            <person name="Ball S.G."/>
            <person name="Gile G.H."/>
            <person name="Hirakawa Y."/>
            <person name="Hopkins J.F."/>
            <person name="Kuo A."/>
            <person name="Rensing S.A."/>
            <person name="Schmutz J."/>
            <person name="Symeonidi A."/>
            <person name="Elias M."/>
            <person name="Eveleigh R.J."/>
            <person name="Herman E.K."/>
            <person name="Klute M.J."/>
            <person name="Nakayama T."/>
            <person name="Obornik M."/>
            <person name="Reyes-Prieto A."/>
            <person name="Armbrust E.V."/>
            <person name="Aves S.J."/>
            <person name="Beiko R.G."/>
            <person name="Coutinho P."/>
            <person name="Dacks J.B."/>
            <person name="Durnford D.G."/>
            <person name="Fast N.M."/>
            <person name="Green B.R."/>
            <person name="Grisdale C.J."/>
            <person name="Hempel F."/>
            <person name="Henrissat B."/>
            <person name="Hoppner M.P."/>
            <person name="Ishida K."/>
            <person name="Kim E."/>
            <person name="Koreny L."/>
            <person name="Kroth P.G."/>
            <person name="Liu Y."/>
            <person name="Malik S.B."/>
            <person name="Maier U.G."/>
            <person name="McRose D."/>
            <person name="Mock T."/>
            <person name="Neilson J.A."/>
            <person name="Onodera N.T."/>
            <person name="Poole A.M."/>
            <person name="Pritham E.J."/>
            <person name="Richards T.A."/>
            <person name="Rocap G."/>
            <person name="Roy S.W."/>
            <person name="Sarai C."/>
            <person name="Schaack S."/>
            <person name="Shirato S."/>
            <person name="Slamovits C.H."/>
            <person name="Spencer D.F."/>
            <person name="Suzuki S."/>
            <person name="Worden A.Z."/>
            <person name="Zauner S."/>
            <person name="Barry K."/>
            <person name="Bell C."/>
            <person name="Bharti A.K."/>
            <person name="Crow J.A."/>
            <person name="Grimwood J."/>
            <person name="Kramer R."/>
            <person name="Lindquist E."/>
            <person name="Lucas S."/>
            <person name="Salamov A."/>
            <person name="McFadden G.I."/>
            <person name="Lane C.E."/>
            <person name="Keeling P.J."/>
            <person name="Gray M.W."/>
            <person name="Grigoriev I.V."/>
            <person name="Archibald J.M."/>
        </authorList>
    </citation>
    <scope>NUCLEOTIDE SEQUENCE</scope>
    <source>
        <strain evidence="2 4">CCMP2712</strain>
    </source>
</reference>
<name>L1I7I2_GUITC</name>
<dbReference type="InterPro" id="IPR001214">
    <property type="entry name" value="SET_dom"/>
</dbReference>
<sequence length="385" mass="43634">MEGSHVKEEQLELVDVIHVEGMGNGVFARKHFSEGDVVMSERPSVVLELSYAKDELAKKVNNFLRRSACEEAKLSCAFQWTLWLCHFFQLPEALRNRIETEVYSPREDDGVAGVIQSETFSDADKFSHFLSDFCSSSFTALMDLPELEAVLDVDAARLKRLMLLYICNFHQYQGKAALFLKCCKLNHSCRDANTKYVVDCSGLALHVALRDISPGEQILTDYLQGIPFMSTHERRKKLLETKLFTCMCSACLSEDDLRLLPCTSRGDEGEACQGSCSCRDGRWMCKECGREEEVETFLSQQFLRLCGLGLAEASNKSRAEMAEEFLKVEERMVKESYSKIFWSVEEMGKKHAHFSSALGRQHPAARRMEWNVERTMAETSVTVGG</sequence>
<dbReference type="InterPro" id="IPR050869">
    <property type="entry name" value="H3K4_H4K5_MeTrfase"/>
</dbReference>
<dbReference type="CDD" id="cd20071">
    <property type="entry name" value="SET_SMYD"/>
    <property type="match status" value="1"/>
</dbReference>
<dbReference type="Proteomes" id="UP000011087">
    <property type="component" value="Unassembled WGS sequence"/>
</dbReference>
<dbReference type="PANTHER" id="PTHR12197:SF251">
    <property type="entry name" value="EG:BACR7C10.4 PROTEIN"/>
    <property type="match status" value="1"/>
</dbReference>
<dbReference type="EMBL" id="JH993204">
    <property type="protein sequence ID" value="EKX32226.1"/>
    <property type="molecule type" value="Genomic_DNA"/>
</dbReference>
<dbReference type="GO" id="GO:0005634">
    <property type="term" value="C:nucleus"/>
    <property type="evidence" value="ECO:0007669"/>
    <property type="project" value="TreeGrafter"/>
</dbReference>